<organism evidence="7 8">
    <name type="scientific">Conexibacter arvalis</name>
    <dbReference type="NCBI Taxonomy" id="912552"/>
    <lineage>
        <taxon>Bacteria</taxon>
        <taxon>Bacillati</taxon>
        <taxon>Actinomycetota</taxon>
        <taxon>Thermoleophilia</taxon>
        <taxon>Solirubrobacterales</taxon>
        <taxon>Conexibacteraceae</taxon>
        <taxon>Conexibacter</taxon>
    </lineage>
</organism>
<dbReference type="GO" id="GO:0003955">
    <property type="term" value="F:NAD(P)H dehydrogenase (quinone) activity"/>
    <property type="evidence" value="ECO:0007669"/>
    <property type="project" value="TreeGrafter"/>
</dbReference>
<evidence type="ECO:0000313" key="8">
    <source>
        <dbReference type="Proteomes" id="UP000585272"/>
    </source>
</evidence>
<evidence type="ECO:0000256" key="2">
    <source>
        <dbReference type="ARBA" id="ARBA00005272"/>
    </source>
</evidence>
<protein>
    <submittedName>
        <fullName evidence="7">Sulfide:quinone oxidoreductase</fullName>
        <ecNumber evidence="7">1.8.5.-</ecNumber>
    </submittedName>
</protein>
<keyword evidence="4" id="KW-0274">FAD</keyword>
<dbReference type="AlphaFoldDB" id="A0A840I8W1"/>
<dbReference type="InterPro" id="IPR023753">
    <property type="entry name" value="FAD/NAD-binding_dom"/>
</dbReference>
<feature type="domain" description="FAD/NAD(P)-binding" evidence="6">
    <location>
        <begin position="13"/>
        <end position="297"/>
    </location>
</feature>
<comment type="cofactor">
    <cofactor evidence="1">
        <name>FAD</name>
        <dbReference type="ChEBI" id="CHEBI:57692"/>
    </cofactor>
</comment>
<dbReference type="Pfam" id="PF07992">
    <property type="entry name" value="Pyr_redox_2"/>
    <property type="match status" value="1"/>
</dbReference>
<dbReference type="EC" id="1.8.5.-" evidence="7"/>
<proteinExistence type="inferred from homology"/>
<gene>
    <name evidence="7" type="ORF">BDZ31_000879</name>
</gene>
<accession>A0A840I8W1</accession>
<comment type="caution">
    <text evidence="7">The sequence shown here is derived from an EMBL/GenBank/DDBJ whole genome shotgun (WGS) entry which is preliminary data.</text>
</comment>
<sequence>MADLHASDSTATRVLIAGGGIAAVETLLALRAAPRGGQLAVTLVSAGDQLEYRPLSVLEPFGPAPLRRYPLERICAEHDATLVCDRVVAVDGDDRAVRLAGGGALPYDALVVAVGARREPVLAHAHTFRAEDDGDGTQWIVRELEQQLARNVTFVVPEGSGWSLPLYELALLTARHAEARGIGDVALTLVTCEPEPLAIVGGEASAAVGRLLGRADVRVLAGRRAVAWDGRIVTLDPSDAEGPLVADRVIALPRLHGPAIEGLPADERGFIEVDGHMRVPGLDGVYAVGDATTVPVKLGGLAAQQADLAAALIARAAGPDASRSAVLRAILLTGSAPLYIQALIEGDHPKASSVSKEPPWSPPQKVAARYLAPYLEGWQERASGGDA</sequence>
<evidence type="ECO:0000259" key="6">
    <source>
        <dbReference type="Pfam" id="PF07992"/>
    </source>
</evidence>
<dbReference type="SUPFAM" id="SSF51905">
    <property type="entry name" value="FAD/NAD(P)-binding domain"/>
    <property type="match status" value="1"/>
</dbReference>
<dbReference type="InterPro" id="IPR051169">
    <property type="entry name" value="NADH-Q_oxidoreductase"/>
</dbReference>
<keyword evidence="5 7" id="KW-0560">Oxidoreductase</keyword>
<reference evidence="7 8" key="1">
    <citation type="submission" date="2020-08" db="EMBL/GenBank/DDBJ databases">
        <title>Genomic Encyclopedia of Archaeal and Bacterial Type Strains, Phase II (KMG-II): from individual species to whole genera.</title>
        <authorList>
            <person name="Goeker M."/>
        </authorList>
    </citation>
    <scope>NUCLEOTIDE SEQUENCE [LARGE SCALE GENOMIC DNA]</scope>
    <source>
        <strain evidence="7 8">DSM 23288</strain>
    </source>
</reference>
<dbReference type="InterPro" id="IPR036188">
    <property type="entry name" value="FAD/NAD-bd_sf"/>
</dbReference>
<dbReference type="Gene3D" id="3.50.50.100">
    <property type="match status" value="1"/>
</dbReference>
<dbReference type="RefSeq" id="WP_183339359.1">
    <property type="nucleotide sequence ID" value="NZ_JACHNU010000001.1"/>
</dbReference>
<dbReference type="Proteomes" id="UP000585272">
    <property type="component" value="Unassembled WGS sequence"/>
</dbReference>
<evidence type="ECO:0000313" key="7">
    <source>
        <dbReference type="EMBL" id="MBB4661306.1"/>
    </source>
</evidence>
<evidence type="ECO:0000256" key="3">
    <source>
        <dbReference type="ARBA" id="ARBA00022630"/>
    </source>
</evidence>
<dbReference type="GO" id="GO:0019646">
    <property type="term" value="P:aerobic electron transport chain"/>
    <property type="evidence" value="ECO:0007669"/>
    <property type="project" value="TreeGrafter"/>
</dbReference>
<dbReference type="PANTHER" id="PTHR42913:SF3">
    <property type="entry name" value="64 KDA MITOCHONDRIAL NADH DEHYDROGENASE (EUROFUNG)"/>
    <property type="match status" value="1"/>
</dbReference>
<evidence type="ECO:0000256" key="5">
    <source>
        <dbReference type="ARBA" id="ARBA00023002"/>
    </source>
</evidence>
<evidence type="ECO:0000256" key="4">
    <source>
        <dbReference type="ARBA" id="ARBA00022827"/>
    </source>
</evidence>
<keyword evidence="8" id="KW-1185">Reference proteome</keyword>
<name>A0A840I8W1_9ACTN</name>
<dbReference type="EMBL" id="JACHNU010000001">
    <property type="protein sequence ID" value="MBB4661306.1"/>
    <property type="molecule type" value="Genomic_DNA"/>
</dbReference>
<dbReference type="PANTHER" id="PTHR42913">
    <property type="entry name" value="APOPTOSIS-INDUCING FACTOR 1"/>
    <property type="match status" value="1"/>
</dbReference>
<keyword evidence="3" id="KW-0285">Flavoprotein</keyword>
<evidence type="ECO:0000256" key="1">
    <source>
        <dbReference type="ARBA" id="ARBA00001974"/>
    </source>
</evidence>
<comment type="similarity">
    <text evidence="2">Belongs to the NADH dehydrogenase family.</text>
</comment>